<feature type="domain" description="Nudix hydrolase" evidence="7">
    <location>
        <begin position="12"/>
        <end position="205"/>
    </location>
</feature>
<protein>
    <recommendedName>
        <fullName evidence="7">Nudix hydrolase domain-containing protein</fullName>
    </recommendedName>
</protein>
<dbReference type="Gene3D" id="3.90.79.10">
    <property type="entry name" value="Nucleoside Triphosphate Pyrophosphohydrolase"/>
    <property type="match status" value="1"/>
</dbReference>
<keyword evidence="9" id="KW-1185">Reference proteome</keyword>
<reference evidence="8 9" key="1">
    <citation type="submission" date="2013-09" db="EMBL/GenBank/DDBJ databases">
        <title>Whole genome shotgun sequence of Novosphingobium tardaugens NBRC 16725.</title>
        <authorList>
            <person name="Isaki S."/>
            <person name="Hosoyama A."/>
            <person name="Tsuchikane K."/>
            <person name="Katsumata H."/>
            <person name="Ando Y."/>
            <person name="Yamazaki S."/>
            <person name="Fujita N."/>
        </authorList>
    </citation>
    <scope>NUCLEOTIDE SEQUENCE [LARGE SCALE GENOMIC DNA]</scope>
    <source>
        <strain evidence="8 9">NBRC 16725</strain>
    </source>
</reference>
<sequence>MTLENSIGRPPHARPAATVVVFRRAPDGGASQILMLIRSKQLSFVGGAAVFPGGKVDPEDRELAATLPGLPNGDMDLEEAAHRITAIRETLEEAGLAIGLAQKISAEDASAARAMLHEGQPLNAVLARFGWTLALDTLVPFARWLPHFKRGPIFDTRFYLADLGTGAVDIAVDGTENTHLFWTTASDALTMAKAGEIQAIFPTRRNLERLAQFDDFAATRAHAESVPVRTVTPWIAEENGERILRIQENHGYPVCWGKLSEAAG</sequence>
<dbReference type="InterPro" id="IPR000086">
    <property type="entry name" value="NUDIX_hydrolase_dom"/>
</dbReference>
<dbReference type="eggNOG" id="COG1051">
    <property type="taxonomic scope" value="Bacteria"/>
</dbReference>
<evidence type="ECO:0000256" key="1">
    <source>
        <dbReference type="ARBA" id="ARBA00001936"/>
    </source>
</evidence>
<proteinExistence type="predicted"/>
<dbReference type="SUPFAM" id="SSF55811">
    <property type="entry name" value="Nudix"/>
    <property type="match status" value="1"/>
</dbReference>
<dbReference type="InterPro" id="IPR039121">
    <property type="entry name" value="NUDT19"/>
</dbReference>
<comment type="caution">
    <text evidence="8">The sequence shown here is derived from an EMBL/GenBank/DDBJ whole genome shotgun (WGS) entry which is preliminary data.</text>
</comment>
<evidence type="ECO:0000313" key="9">
    <source>
        <dbReference type="Proteomes" id="UP000016568"/>
    </source>
</evidence>
<evidence type="ECO:0000256" key="4">
    <source>
        <dbReference type="ARBA" id="ARBA00022801"/>
    </source>
</evidence>
<comment type="cofactor">
    <cofactor evidence="2">
        <name>Mg(2+)</name>
        <dbReference type="ChEBI" id="CHEBI:18420"/>
    </cofactor>
</comment>
<evidence type="ECO:0000256" key="2">
    <source>
        <dbReference type="ARBA" id="ARBA00001946"/>
    </source>
</evidence>
<keyword evidence="6" id="KW-0464">Manganese</keyword>
<evidence type="ECO:0000256" key="5">
    <source>
        <dbReference type="ARBA" id="ARBA00022842"/>
    </source>
</evidence>
<gene>
    <name evidence="8" type="ORF">NT2_01_06280</name>
</gene>
<dbReference type="GO" id="GO:0016818">
    <property type="term" value="F:hydrolase activity, acting on acid anhydrides, in phosphorus-containing anhydrides"/>
    <property type="evidence" value="ECO:0007669"/>
    <property type="project" value="InterPro"/>
</dbReference>
<keyword evidence="5" id="KW-0460">Magnesium</keyword>
<dbReference type="PANTHER" id="PTHR12318:SF0">
    <property type="entry name" value="ACYL-COENZYME A DIPHOSPHATASE NUDT19"/>
    <property type="match status" value="1"/>
</dbReference>
<comment type="cofactor">
    <cofactor evidence="1">
        <name>Mn(2+)</name>
        <dbReference type="ChEBI" id="CHEBI:29035"/>
    </cofactor>
</comment>
<dbReference type="InterPro" id="IPR015797">
    <property type="entry name" value="NUDIX_hydrolase-like_dom_sf"/>
</dbReference>
<dbReference type="PANTHER" id="PTHR12318">
    <property type="entry name" value="TESTOSTERONE-REGULATED PROTEIN RP2"/>
    <property type="match status" value="1"/>
</dbReference>
<accession>U2ZR79</accession>
<name>U2ZR79_9SPHN</name>
<dbReference type="GO" id="GO:0046872">
    <property type="term" value="F:metal ion binding"/>
    <property type="evidence" value="ECO:0007669"/>
    <property type="project" value="UniProtKB-KW"/>
</dbReference>
<dbReference type="EMBL" id="BASZ01000001">
    <property type="protein sequence ID" value="GAD47854.1"/>
    <property type="molecule type" value="Genomic_DNA"/>
</dbReference>
<evidence type="ECO:0000256" key="3">
    <source>
        <dbReference type="ARBA" id="ARBA00022723"/>
    </source>
</evidence>
<dbReference type="KEGG" id="ntd:EGO55_14005"/>
<dbReference type="CDD" id="cd18870">
    <property type="entry name" value="NUDIX_AcylCoAdiphos_Nudt19"/>
    <property type="match status" value="1"/>
</dbReference>
<keyword evidence="3" id="KW-0479">Metal-binding</keyword>
<keyword evidence="4" id="KW-0378">Hydrolase</keyword>
<dbReference type="PROSITE" id="PS51462">
    <property type="entry name" value="NUDIX"/>
    <property type="match status" value="1"/>
</dbReference>
<dbReference type="OrthoDB" id="7183442at2"/>
<evidence type="ECO:0000256" key="6">
    <source>
        <dbReference type="ARBA" id="ARBA00023211"/>
    </source>
</evidence>
<evidence type="ECO:0000259" key="7">
    <source>
        <dbReference type="PROSITE" id="PS51462"/>
    </source>
</evidence>
<dbReference type="Proteomes" id="UP000016568">
    <property type="component" value="Unassembled WGS sequence"/>
</dbReference>
<organism evidence="8 9">
    <name type="scientific">Caenibius tardaugens NBRC 16725</name>
    <dbReference type="NCBI Taxonomy" id="1219035"/>
    <lineage>
        <taxon>Bacteria</taxon>
        <taxon>Pseudomonadati</taxon>
        <taxon>Pseudomonadota</taxon>
        <taxon>Alphaproteobacteria</taxon>
        <taxon>Sphingomonadales</taxon>
        <taxon>Erythrobacteraceae</taxon>
        <taxon>Caenibius</taxon>
    </lineage>
</organism>
<evidence type="ECO:0000313" key="8">
    <source>
        <dbReference type="EMBL" id="GAD47854.1"/>
    </source>
</evidence>
<dbReference type="AlphaFoldDB" id="U2ZR79"/>
<dbReference type="RefSeq" id="WP_021688761.1">
    <property type="nucleotide sequence ID" value="NZ_BASZ01000001.1"/>
</dbReference>